<dbReference type="EMBL" id="LT838272">
    <property type="protein sequence ID" value="SMB95922.1"/>
    <property type="molecule type" value="Genomic_DNA"/>
</dbReference>
<dbReference type="Proteomes" id="UP000192569">
    <property type="component" value="Chromosome I"/>
</dbReference>
<dbReference type="InterPro" id="IPR050570">
    <property type="entry name" value="Cell_wall_metabolism_enzyme"/>
</dbReference>
<dbReference type="PANTHER" id="PTHR21666">
    <property type="entry name" value="PEPTIDASE-RELATED"/>
    <property type="match status" value="1"/>
</dbReference>
<dbReference type="STRING" id="698762.SAMN00808754_1353"/>
<reference evidence="3 4" key="1">
    <citation type="submission" date="2017-04" db="EMBL/GenBank/DDBJ databases">
        <authorList>
            <person name="Afonso C.L."/>
            <person name="Miller P.J."/>
            <person name="Scott M.A."/>
            <person name="Spackman E."/>
            <person name="Goraichik I."/>
            <person name="Dimitrov K.M."/>
            <person name="Suarez D.L."/>
            <person name="Swayne D.E."/>
        </authorList>
    </citation>
    <scope>NUCLEOTIDE SEQUENCE [LARGE SCALE GENOMIC DNA]</scope>
    <source>
        <strain evidence="3 4">ToBE</strain>
    </source>
</reference>
<dbReference type="GO" id="GO:0004222">
    <property type="term" value="F:metalloendopeptidase activity"/>
    <property type="evidence" value="ECO:0007669"/>
    <property type="project" value="TreeGrafter"/>
</dbReference>
<protein>
    <submittedName>
        <fullName evidence="3">Peptidase family M23</fullName>
    </submittedName>
</protein>
<dbReference type="InterPro" id="IPR016047">
    <property type="entry name" value="M23ase_b-sheet_dom"/>
</dbReference>
<dbReference type="Pfam" id="PF01551">
    <property type="entry name" value="Peptidase_M23"/>
    <property type="match status" value="1"/>
</dbReference>
<dbReference type="SUPFAM" id="SSF51261">
    <property type="entry name" value="Duplicated hybrid motif"/>
    <property type="match status" value="1"/>
</dbReference>
<dbReference type="FunFam" id="2.70.70.10:FF:000006">
    <property type="entry name" value="M23 family peptidase"/>
    <property type="match status" value="1"/>
</dbReference>
<dbReference type="Gene3D" id="2.70.70.10">
    <property type="entry name" value="Glucose Permease (Domain IIA)"/>
    <property type="match status" value="1"/>
</dbReference>
<sequence>MRNILTVDLSFLLDVGPGVPPDWIPVEKTLKWPVPGVYTVTSGFGPRIDPVEGIDGFHTGIDIGAPQGTPVVAVAPGIVAHAGRAGNYGLAIFIQHGGGMETIYAHLSGVAVKRGQVIQAGEVIGYVGSTGKSTGPHLHFEVRFHHQPVNPIDYFK</sequence>
<keyword evidence="1" id="KW-0732">Signal</keyword>
<accession>A0A1W1VRB5</accession>
<evidence type="ECO:0000259" key="2">
    <source>
        <dbReference type="Pfam" id="PF01551"/>
    </source>
</evidence>
<feature type="domain" description="M23ase beta-sheet core" evidence="2">
    <location>
        <begin position="57"/>
        <end position="151"/>
    </location>
</feature>
<dbReference type="CDD" id="cd12797">
    <property type="entry name" value="M23_peptidase"/>
    <property type="match status" value="1"/>
</dbReference>
<keyword evidence="4" id="KW-1185">Reference proteome</keyword>
<evidence type="ECO:0000313" key="4">
    <source>
        <dbReference type="Proteomes" id="UP000192569"/>
    </source>
</evidence>
<dbReference type="InterPro" id="IPR011055">
    <property type="entry name" value="Dup_hybrid_motif"/>
</dbReference>
<evidence type="ECO:0000256" key="1">
    <source>
        <dbReference type="ARBA" id="ARBA00022729"/>
    </source>
</evidence>
<dbReference type="PANTHER" id="PTHR21666:SF289">
    <property type="entry name" value="L-ALA--D-GLU ENDOPEPTIDASE"/>
    <property type="match status" value="1"/>
</dbReference>
<name>A0A1W1VRB5_9FIRM</name>
<gene>
    <name evidence="3" type="ORF">SAMN00808754_1353</name>
</gene>
<organism evidence="3 4">
    <name type="scientific">Thermanaeromonas toyohensis ToBE</name>
    <dbReference type="NCBI Taxonomy" id="698762"/>
    <lineage>
        <taxon>Bacteria</taxon>
        <taxon>Bacillati</taxon>
        <taxon>Bacillota</taxon>
        <taxon>Clostridia</taxon>
        <taxon>Neomoorellales</taxon>
        <taxon>Neomoorellaceae</taxon>
        <taxon>Thermanaeromonas</taxon>
    </lineage>
</organism>
<evidence type="ECO:0000313" key="3">
    <source>
        <dbReference type="EMBL" id="SMB95922.1"/>
    </source>
</evidence>
<proteinExistence type="predicted"/>
<dbReference type="AlphaFoldDB" id="A0A1W1VRB5"/>